<dbReference type="EMBL" id="KF669656">
    <property type="protein sequence ID" value="AGY48012.1"/>
    <property type="molecule type" value="Genomic_DNA"/>
</dbReference>
<sequence length="117" mass="12646">MNIVDWFYAVLIYVWSELDKVALSASTSAIVVAVLRMRKHGKILWSEALLCGVFATIAIVGLQFILAVLGLPSDGWVNAVVDGGSTVIGAGIGWYGTDRTVEFLENKVGGRDEQDTE</sequence>
<gene>
    <name evidence="2" type="ORF">Petty_40</name>
</gene>
<dbReference type="KEGG" id="vg:18503478"/>
<feature type="transmembrane region" description="Helical" evidence="1">
    <location>
        <begin position="47"/>
        <end position="69"/>
    </location>
</feature>
<dbReference type="GeneID" id="18503478"/>
<dbReference type="OrthoDB" id="15910at10239"/>
<dbReference type="Proteomes" id="UP000017654">
    <property type="component" value="Segment"/>
</dbReference>
<keyword evidence="1" id="KW-0812">Transmembrane</keyword>
<keyword evidence="3" id="KW-1185">Reference proteome</keyword>
<protein>
    <submittedName>
        <fullName evidence="2">Holin</fullName>
    </submittedName>
</protein>
<dbReference type="RefSeq" id="YP_009006537.1">
    <property type="nucleotide sequence ID" value="NC_023570.1"/>
</dbReference>
<evidence type="ECO:0000256" key="1">
    <source>
        <dbReference type="SAM" id="Phobius"/>
    </source>
</evidence>
<evidence type="ECO:0000313" key="2">
    <source>
        <dbReference type="EMBL" id="AGY48012.1"/>
    </source>
</evidence>
<accession>U5PZH5</accession>
<reference evidence="2 3" key="1">
    <citation type="journal article" date="2013" name="Genome Announc.">
        <title>Complete Genome of Acinetobacter baumannii Podophage Petty.</title>
        <authorList>
            <person name="Mumm I.P."/>
            <person name="Wood T.L."/>
            <person name="Chamakura K.R."/>
            <person name="Kuty Everett G.F."/>
        </authorList>
    </citation>
    <scope>NUCLEOTIDE SEQUENCE [LARGE SCALE GENOMIC DNA]</scope>
</reference>
<keyword evidence="1" id="KW-1133">Transmembrane helix</keyword>
<evidence type="ECO:0000313" key="3">
    <source>
        <dbReference type="Proteomes" id="UP000017654"/>
    </source>
</evidence>
<keyword evidence="1" id="KW-0472">Membrane</keyword>
<name>U5PZH5_9CAUD</name>
<feature type="transmembrane region" description="Helical" evidence="1">
    <location>
        <begin position="75"/>
        <end position="97"/>
    </location>
</feature>
<proteinExistence type="predicted"/>
<organism evidence="2 3">
    <name type="scientific">Acinetobacter phage Petty</name>
    <dbReference type="NCBI Taxonomy" id="1406779"/>
    <lineage>
        <taxon>Viruses</taxon>
        <taxon>Duplodnaviria</taxon>
        <taxon>Heunggongvirae</taxon>
        <taxon>Uroviricota</taxon>
        <taxon>Caudoviricetes</taxon>
        <taxon>Autographivirales</taxon>
        <taxon>Autoscriptoviridae</taxon>
        <taxon>Beijerinckvirinae</taxon>
        <taxon>Pettyvirus</taxon>
        <taxon>Pettyvirus petty</taxon>
    </lineage>
</organism>